<evidence type="ECO:0008006" key="4">
    <source>
        <dbReference type="Google" id="ProtNLM"/>
    </source>
</evidence>
<dbReference type="EMBL" id="FOHJ01000001">
    <property type="protein sequence ID" value="SES63347.1"/>
    <property type="molecule type" value="Genomic_DNA"/>
</dbReference>
<proteinExistence type="predicted"/>
<evidence type="ECO:0000313" key="2">
    <source>
        <dbReference type="EMBL" id="SES63347.1"/>
    </source>
</evidence>
<dbReference type="Pfam" id="PF10732">
    <property type="entry name" value="DUF2524"/>
    <property type="match status" value="1"/>
</dbReference>
<feature type="coiled-coil region" evidence="1">
    <location>
        <begin position="4"/>
        <end position="66"/>
    </location>
</feature>
<keyword evidence="3" id="KW-1185">Reference proteome</keyword>
<gene>
    <name evidence="2" type="ORF">SAMN05421676_1017</name>
</gene>
<evidence type="ECO:0000313" key="3">
    <source>
        <dbReference type="Proteomes" id="UP000199095"/>
    </source>
</evidence>
<name>A0A1H9Y3P3_9BACI</name>
<evidence type="ECO:0000256" key="1">
    <source>
        <dbReference type="SAM" id="Coils"/>
    </source>
</evidence>
<dbReference type="OrthoDB" id="2970872at2"/>
<protein>
    <recommendedName>
        <fullName evidence="4">DUF2524 family protein</fullName>
    </recommendedName>
</protein>
<sequence>MATRDSMERLITEIKEKIDTAKKELDETNRNGYDVDYDYTNAQTDLEQAEAEIEQMKLSANHQQREQLHRLHLQVSQVLNDMYLDEVDLNEYS</sequence>
<dbReference type="InterPro" id="IPR019668">
    <property type="entry name" value="Uncharacterised_YtzC"/>
</dbReference>
<keyword evidence="1" id="KW-0175">Coiled coil</keyword>
<dbReference type="STRING" id="237682.SAMN05421676_1017"/>
<reference evidence="3" key="1">
    <citation type="submission" date="2016-10" db="EMBL/GenBank/DDBJ databases">
        <authorList>
            <person name="Varghese N."/>
            <person name="Submissions S."/>
        </authorList>
    </citation>
    <scope>NUCLEOTIDE SEQUENCE [LARGE SCALE GENOMIC DNA]</scope>
    <source>
        <strain evidence="3">CGMCC 1.3566</strain>
    </source>
</reference>
<accession>A0A1H9Y3P3</accession>
<dbReference type="AlphaFoldDB" id="A0A1H9Y3P3"/>
<organism evidence="2 3">
    <name type="scientific">Salinibacillus kushneri</name>
    <dbReference type="NCBI Taxonomy" id="237682"/>
    <lineage>
        <taxon>Bacteria</taxon>
        <taxon>Bacillati</taxon>
        <taxon>Bacillota</taxon>
        <taxon>Bacilli</taxon>
        <taxon>Bacillales</taxon>
        <taxon>Bacillaceae</taxon>
        <taxon>Salinibacillus</taxon>
    </lineage>
</organism>
<dbReference type="Proteomes" id="UP000199095">
    <property type="component" value="Unassembled WGS sequence"/>
</dbReference>
<dbReference type="RefSeq" id="WP_093130713.1">
    <property type="nucleotide sequence ID" value="NZ_FOHJ01000001.1"/>
</dbReference>